<feature type="compositionally biased region" description="Low complexity" evidence="1">
    <location>
        <begin position="436"/>
        <end position="446"/>
    </location>
</feature>
<keyword evidence="4" id="KW-1185">Reference proteome</keyword>
<dbReference type="KEGG" id="cthr:CTHT_0065110"/>
<feature type="compositionally biased region" description="Polar residues" evidence="1">
    <location>
        <begin position="801"/>
        <end position="815"/>
    </location>
</feature>
<sequence length="1920" mass="199197">MSGLPEGWEWGYDDKLQRWYYTYLPTGHVQYTFPKPGDEFPEYVPNDDPVIPPEDMLESKKQVRKTTSSGSQRLSAVYMPSTDDDSWFRPDELMYMGPGVYADPTNLEENEKPPQNAATQDSEDQKPTQDKITSQPAGSEVSQPSSGVAAPESSAAPTTSSSQPVATGFAIDLSVEVAASVEVTTVTTSQSSAHPASSCPTTSSAPPATQPTSALTDFTIDNIDWGPVTSTTAPTTSTTSAPAAPAAPQPPATATDFMISSSEIIDVASNTGSGAPAPTQSATSCPTSAPTPATSQPSAAPTGFTITNFDWGAEVSVSTALATSTTTSNTSAPAAPQPAAAATEVTITATGSGQASTAAAAVTNAEPFPPKPPSAPTAFTINAADWGPASSSVAPTQASSTPAAPAAQPPVTSAPAASTGVVITSEEWTSVALPATAPSTTSSTEPHIGQPAQTSTPPVATGSAVTSFDWPSVSNATTVAAGPGTSQPSAKPQGPSSPGLSAAPISEVSTSPAFPSLSPSPSQSISFSIASFHSVAPHVHRPDTSPHGANTQLAAIPELDSNPVLGVSTQNATQGVAPPQTVAESLHGTHHEVPMPVEVPGTVIHELPTEETAQCNAELVALPAELPGDGPQRPGYVHVINFEPVELPADAAPVRTKVGTGSKASIPDHSAQAQTARRQTLQGVQQLVGHTLQPAKQSNPPQPVFDTHSQSQSSRWEDKYMPYYPGQQTSGAPVPAINRFSMIAPPRHQAPVPGNNRHSLGGLQPWRSQSPGQFKPFQPNSGASPAWAARVPAPLRPFSTPPAQTSGAANSGQNAPNPPTVEPQAPSADFTHVPSILKPARGLHVQAQSVPERKENTTEKPSVDLAHAPSILKPAHGWQINVPTAPENRDSSPQTPANEESSRNLAHAPSILKPARGRLPGAQTPPSTKSESPARGYQAFKPYQDLQKDIEETVRMLSSTAYTMESRTSLPVEPDAGNASIPRTSSLPVSPSSPDVPAPLKINRNPPSSTRTNSLPTVASPSRPAVTSEPSVTSYSITGPAYQTAFIASPTTASAPTDPFQVKNDVQVAPTSQVQQETVHQPPLSNQPAAVVTEAQSSSYLASGNSAPLEPPGTPYFARSMSPPSTPSLARAQIDQTPQPPVRQGSLAPTQPSSNAPSASHSFQMNSETDSGFAPVHGPNHRSFKPYVPATSAAPANGAAQNFAPSTKPESIPDSRYVVSPPPPAQAPSNEPKPRSPSPLSRTSSISFTIKQQGNPQSPEIVRAQRLPGSDMVQDQEPGVRLAVSPMPSSLTNPPAVPGSTVQPYVIRPGHHPLASHPVNPSEIPGYGHSTTGNGGQTFGQELPGIAPPADQGGQDPTFQSQQQLGQPVVPLAGQGQVGSDRQQLLITDAFKQLSLAAQLPTNSSFQPRLETTTAPLPTSQSFTIFSSIPAQQPLGLLSGPSQASPPQVDYIFGSAPQQGRSQVFVNRAASQPPQPSQPSQPAQPAPLSQKNPLQEQSQSHPSSPAMKGEKSWFGKLWRSESIKKTKKLLHKDHKDKHASISGQVQQSQAQSQPVQQSQTMQQPAQGQQLGQFTQLPSQTQLQLQQPPMLHLPNPHQPIPEQQPLQQQGQQPIQFQPGLSAGQHYRVLSHVQPIQTQQPLIGPPTNQMFWRDAQGQPLQTVPQISSPSGQTVQGVYVNAQGQTVLQPQIADMIRGSEQRLRDEGAQPVQPVVTPDAQGHMSLPSQIVTLQRQMQPQLQDVQPGVTNNGPSLPAAPAGTASGPASAPAAATPVNNLTSAPIPEPSPTSTASPTPALEEARLAVAPTPAAVPPAPDPMDASAEAPAALGPSPPASASASASVPSPSPAPTAAAQAPTSEPAQPSTSNSAPKEGAPAAPTPAAAAAAAVPAKPHDPSADKWRAAISSGGYDGSGWGDDDDDYC</sequence>
<reference evidence="3 4" key="1">
    <citation type="journal article" date="2011" name="Cell">
        <title>Insight into structure and assembly of the nuclear pore complex by utilizing the genome of a eukaryotic thermophile.</title>
        <authorList>
            <person name="Amlacher S."/>
            <person name="Sarges P."/>
            <person name="Flemming D."/>
            <person name="van Noort V."/>
            <person name="Kunze R."/>
            <person name="Devos D.P."/>
            <person name="Arumugam M."/>
            <person name="Bork P."/>
            <person name="Hurt E."/>
        </authorList>
    </citation>
    <scope>NUCLEOTIDE SEQUENCE [LARGE SCALE GENOMIC DNA]</scope>
    <source>
        <strain evidence="4">DSM 1495 / CBS 144.50 / IMI 039719</strain>
    </source>
</reference>
<feature type="compositionally biased region" description="Basic residues" evidence="1">
    <location>
        <begin position="1528"/>
        <end position="1537"/>
    </location>
</feature>
<feature type="compositionally biased region" description="Polar residues" evidence="1">
    <location>
        <begin position="766"/>
        <end position="783"/>
    </location>
</feature>
<feature type="compositionally biased region" description="Polar residues" evidence="1">
    <location>
        <begin position="472"/>
        <end position="499"/>
    </location>
</feature>
<dbReference type="RefSeq" id="XP_006696814.1">
    <property type="nucleotide sequence ID" value="XM_006696751.1"/>
</dbReference>
<evidence type="ECO:0000256" key="1">
    <source>
        <dbReference type="SAM" id="MobiDB-lite"/>
    </source>
</evidence>
<feature type="region of interest" description="Disordered" evidence="1">
    <location>
        <begin position="436"/>
        <end position="520"/>
    </location>
</feature>
<feature type="compositionally biased region" description="Low complexity" evidence="1">
    <location>
        <begin position="388"/>
        <end position="418"/>
    </location>
</feature>
<feature type="region of interest" description="Disordered" evidence="1">
    <location>
        <begin position="1468"/>
        <end position="1513"/>
    </location>
</feature>
<evidence type="ECO:0000313" key="4">
    <source>
        <dbReference type="Proteomes" id="UP000008066"/>
    </source>
</evidence>
<accession>G0SG57</accession>
<feature type="compositionally biased region" description="Polar residues" evidence="1">
    <location>
        <begin position="1491"/>
        <end position="1503"/>
    </location>
</feature>
<feature type="domain" description="WW" evidence="2">
    <location>
        <begin position="2"/>
        <end position="36"/>
    </location>
</feature>
<feature type="region of interest" description="Disordered" evidence="1">
    <location>
        <begin position="693"/>
        <end position="714"/>
    </location>
</feature>
<feature type="region of interest" description="Disordered" evidence="1">
    <location>
        <begin position="745"/>
        <end position="828"/>
    </location>
</feature>
<feature type="compositionally biased region" description="Polar residues" evidence="1">
    <location>
        <begin position="1733"/>
        <end position="1749"/>
    </location>
</feature>
<dbReference type="OMA" id="HIEKHPP"/>
<feature type="region of interest" description="Disordered" evidence="1">
    <location>
        <begin position="326"/>
        <end position="345"/>
    </location>
</feature>
<feature type="compositionally biased region" description="Low complexity" evidence="1">
    <location>
        <begin position="229"/>
        <end position="244"/>
    </location>
</feature>
<feature type="compositionally biased region" description="Low complexity" evidence="1">
    <location>
        <begin position="1815"/>
        <end position="1888"/>
    </location>
</feature>
<feature type="compositionally biased region" description="Low complexity" evidence="1">
    <location>
        <begin position="1544"/>
        <end position="1610"/>
    </location>
</feature>
<feature type="region of interest" description="Disordered" evidence="1">
    <location>
        <begin position="964"/>
        <end position="1034"/>
    </location>
</feature>
<dbReference type="OrthoDB" id="3439539at2759"/>
<dbReference type="InterPro" id="IPR001202">
    <property type="entry name" value="WW_dom"/>
</dbReference>
<feature type="region of interest" description="Disordered" evidence="1">
    <location>
        <begin position="1071"/>
        <end position="1243"/>
    </location>
</feature>
<feature type="region of interest" description="Disordered" evidence="1">
    <location>
        <begin position="844"/>
        <end position="937"/>
    </location>
</feature>
<dbReference type="PROSITE" id="PS50020">
    <property type="entry name" value="WW_DOMAIN_2"/>
    <property type="match status" value="1"/>
</dbReference>
<feature type="compositionally biased region" description="Basic and acidic residues" evidence="1">
    <location>
        <begin position="1889"/>
        <end position="1899"/>
    </location>
</feature>
<evidence type="ECO:0000313" key="3">
    <source>
        <dbReference type="EMBL" id="EGS17196.1"/>
    </source>
</evidence>
<feature type="compositionally biased region" description="Low complexity" evidence="1">
    <location>
        <begin position="509"/>
        <end position="520"/>
    </location>
</feature>
<feature type="compositionally biased region" description="Basic and acidic residues" evidence="1">
    <location>
        <begin position="851"/>
        <end position="862"/>
    </location>
</feature>
<feature type="compositionally biased region" description="Low complexity" evidence="1">
    <location>
        <begin position="1753"/>
        <end position="1792"/>
    </location>
</feature>
<proteinExistence type="predicted"/>
<name>G0SG57_CHATD</name>
<feature type="compositionally biased region" description="Pro residues" evidence="1">
    <location>
        <begin position="1473"/>
        <end position="1485"/>
    </location>
</feature>
<dbReference type="EMBL" id="GL988047">
    <property type="protein sequence ID" value="EGS17196.1"/>
    <property type="molecule type" value="Genomic_DNA"/>
</dbReference>
<feature type="compositionally biased region" description="Low complexity" evidence="1">
    <location>
        <begin position="985"/>
        <end position="1000"/>
    </location>
</feature>
<dbReference type="GeneID" id="18260549"/>
<feature type="region of interest" description="Disordered" evidence="1">
    <location>
        <begin position="268"/>
        <end position="302"/>
    </location>
</feature>
<feature type="compositionally biased region" description="Polar residues" evidence="1">
    <location>
        <begin position="451"/>
        <end position="466"/>
    </location>
</feature>
<feature type="region of interest" description="Disordered" evidence="1">
    <location>
        <begin position="358"/>
        <end position="418"/>
    </location>
</feature>
<feature type="region of interest" description="Disordered" evidence="1">
    <location>
        <begin position="658"/>
        <end position="681"/>
    </location>
</feature>
<feature type="compositionally biased region" description="Low complexity" evidence="1">
    <location>
        <begin position="186"/>
        <end position="216"/>
    </location>
</feature>
<evidence type="ECO:0000259" key="2">
    <source>
        <dbReference type="PROSITE" id="PS50020"/>
    </source>
</evidence>
<feature type="compositionally biased region" description="Polar residues" evidence="1">
    <location>
        <begin position="1071"/>
        <end position="1106"/>
    </location>
</feature>
<feature type="compositionally biased region" description="Polar residues" evidence="1">
    <location>
        <begin position="130"/>
        <end position="146"/>
    </location>
</feature>
<feature type="compositionally biased region" description="Low complexity" evidence="1">
    <location>
        <begin position="149"/>
        <end position="164"/>
    </location>
</feature>
<feature type="compositionally biased region" description="Polar residues" evidence="1">
    <location>
        <begin position="65"/>
        <end position="74"/>
    </location>
</feature>
<feature type="region of interest" description="Disordered" evidence="1">
    <location>
        <begin position="1805"/>
        <end position="1920"/>
    </location>
</feature>
<organism evidence="4">
    <name type="scientific">Chaetomium thermophilum (strain DSM 1495 / CBS 144.50 / IMI 039719)</name>
    <name type="common">Thermochaetoides thermophila</name>
    <dbReference type="NCBI Taxonomy" id="759272"/>
    <lineage>
        <taxon>Eukaryota</taxon>
        <taxon>Fungi</taxon>
        <taxon>Dikarya</taxon>
        <taxon>Ascomycota</taxon>
        <taxon>Pezizomycotina</taxon>
        <taxon>Sordariomycetes</taxon>
        <taxon>Sordariomycetidae</taxon>
        <taxon>Sordariales</taxon>
        <taxon>Chaetomiaceae</taxon>
        <taxon>Thermochaetoides</taxon>
    </lineage>
</organism>
<feature type="compositionally biased region" description="Polar residues" evidence="1">
    <location>
        <begin position="1005"/>
        <end position="1020"/>
    </location>
</feature>
<feature type="region of interest" description="Disordered" evidence="1">
    <location>
        <begin position="186"/>
        <end position="254"/>
    </location>
</feature>
<feature type="compositionally biased region" description="Low complexity" evidence="1">
    <location>
        <begin position="671"/>
        <end position="680"/>
    </location>
</feature>
<feature type="compositionally biased region" description="Low complexity" evidence="1">
    <location>
        <begin position="1189"/>
        <end position="1205"/>
    </location>
</feature>
<dbReference type="HOGENOM" id="CLU_235388_0_0_1"/>
<feature type="region of interest" description="Disordered" evidence="1">
    <location>
        <begin position="1733"/>
        <end position="1792"/>
    </location>
</feature>
<dbReference type="Proteomes" id="UP000008066">
    <property type="component" value="Unassembled WGS sequence"/>
</dbReference>
<gene>
    <name evidence="3" type="ORF">CTHT_0065110</name>
</gene>
<feature type="region of interest" description="Disordered" evidence="1">
    <location>
        <begin position="1528"/>
        <end position="1610"/>
    </location>
</feature>
<feature type="compositionally biased region" description="Polar residues" evidence="1">
    <location>
        <begin position="1147"/>
        <end position="1170"/>
    </location>
</feature>
<protein>
    <recommendedName>
        <fullName evidence="2">WW domain-containing protein</fullName>
    </recommendedName>
</protein>
<feature type="compositionally biased region" description="Low complexity" evidence="1">
    <location>
        <begin position="275"/>
        <end position="302"/>
    </location>
</feature>
<feature type="region of interest" description="Disordered" evidence="1">
    <location>
        <begin position="40"/>
        <end position="164"/>
    </location>
</feature>